<dbReference type="EMBL" id="JAGPYM010000050">
    <property type="protein sequence ID" value="KAH6871789.1"/>
    <property type="molecule type" value="Genomic_DNA"/>
</dbReference>
<dbReference type="AlphaFoldDB" id="A0A9P9AIZ8"/>
<dbReference type="Pfam" id="PF11951">
    <property type="entry name" value="Fungal_trans_2"/>
    <property type="match status" value="1"/>
</dbReference>
<keyword evidence="6" id="KW-0539">Nucleus</keyword>
<gene>
    <name evidence="8" type="ORF">B0T10DRAFT_259426</name>
</gene>
<dbReference type="GO" id="GO:0000981">
    <property type="term" value="F:DNA-binding transcription factor activity, RNA polymerase II-specific"/>
    <property type="evidence" value="ECO:0007669"/>
    <property type="project" value="InterPro"/>
</dbReference>
<dbReference type="SUPFAM" id="SSF57701">
    <property type="entry name" value="Zn2/Cys6 DNA-binding domain"/>
    <property type="match status" value="1"/>
</dbReference>
<evidence type="ECO:0000256" key="4">
    <source>
        <dbReference type="ARBA" id="ARBA00023125"/>
    </source>
</evidence>
<keyword evidence="9" id="KW-1185">Reference proteome</keyword>
<dbReference type="PANTHER" id="PTHR36206:SF12">
    <property type="entry name" value="ASPERCRYPTIN BIOSYNTHESIS CLUSTER-SPECIFIC TRANSCRIPTION REGULATOR ATNN-RELATED"/>
    <property type="match status" value="1"/>
</dbReference>
<organism evidence="8 9">
    <name type="scientific">Thelonectria olida</name>
    <dbReference type="NCBI Taxonomy" id="1576542"/>
    <lineage>
        <taxon>Eukaryota</taxon>
        <taxon>Fungi</taxon>
        <taxon>Dikarya</taxon>
        <taxon>Ascomycota</taxon>
        <taxon>Pezizomycotina</taxon>
        <taxon>Sordariomycetes</taxon>
        <taxon>Hypocreomycetidae</taxon>
        <taxon>Hypocreales</taxon>
        <taxon>Nectriaceae</taxon>
        <taxon>Thelonectria</taxon>
    </lineage>
</organism>
<keyword evidence="5" id="KW-0804">Transcription</keyword>
<dbReference type="CDD" id="cd00067">
    <property type="entry name" value="GAL4"/>
    <property type="match status" value="1"/>
</dbReference>
<dbReference type="Gene3D" id="4.10.240.10">
    <property type="entry name" value="Zn(2)-C6 fungal-type DNA-binding domain"/>
    <property type="match status" value="1"/>
</dbReference>
<evidence type="ECO:0000256" key="5">
    <source>
        <dbReference type="ARBA" id="ARBA00023163"/>
    </source>
</evidence>
<dbReference type="Proteomes" id="UP000777438">
    <property type="component" value="Unassembled WGS sequence"/>
</dbReference>
<sequence length="407" mass="46031">MQAAMVETAKKWKRASAPRVRTGCITCKTRHLKCDERKPTCQRCEKDQAICDGYKILPRRPNGKRVKPLRAPKCDTIETVWEECEAGQLVLRHDLHDLGAEVSVLPVQNDLLHHFRTSTIHDLMMASDCSDFWQIHALPLGHAVEPVKYALCALGGVHRHFKTQHGKRQALRDKLDKTVIRQYNEAIRQMQTYMLTASSSNIEVVLTCCIIFVCIENLQGRYTEALRHVRAGAALLKSLRQTPLSLAPSSKSLPYKSLSCVPKFVDEISDMLYGFCQDVTTYLGDDIVPDLTCQDVSTLSVQYPAAPIHSYSAALDSLRSTELIDTSIRYHLFERNPPPEDCCQNGSPPPELDPYEKMMWDVVDSSINDWIDRYDEFKGIIDETKMSQRNNTGSTHFQCISQSGQLG</sequence>
<keyword evidence="4" id="KW-0238">DNA-binding</keyword>
<dbReference type="GO" id="GO:0008270">
    <property type="term" value="F:zinc ion binding"/>
    <property type="evidence" value="ECO:0007669"/>
    <property type="project" value="InterPro"/>
</dbReference>
<evidence type="ECO:0000313" key="8">
    <source>
        <dbReference type="EMBL" id="KAH6871789.1"/>
    </source>
</evidence>
<dbReference type="InterPro" id="IPR052360">
    <property type="entry name" value="Transcr_Regulatory_Proteins"/>
</dbReference>
<keyword evidence="2" id="KW-0862">Zinc</keyword>
<evidence type="ECO:0000313" key="9">
    <source>
        <dbReference type="Proteomes" id="UP000777438"/>
    </source>
</evidence>
<dbReference type="InterPro" id="IPR021858">
    <property type="entry name" value="Fun_TF"/>
</dbReference>
<dbReference type="OrthoDB" id="2593732at2759"/>
<feature type="domain" description="Zn(2)-C6 fungal-type" evidence="7">
    <location>
        <begin position="23"/>
        <end position="51"/>
    </location>
</feature>
<accession>A0A9P9AIZ8</accession>
<dbReference type="PROSITE" id="PS00463">
    <property type="entry name" value="ZN2_CY6_FUNGAL_1"/>
    <property type="match status" value="1"/>
</dbReference>
<dbReference type="GO" id="GO:0003677">
    <property type="term" value="F:DNA binding"/>
    <property type="evidence" value="ECO:0007669"/>
    <property type="project" value="UniProtKB-KW"/>
</dbReference>
<keyword evidence="3" id="KW-0805">Transcription regulation</keyword>
<dbReference type="PROSITE" id="PS50048">
    <property type="entry name" value="ZN2_CY6_FUNGAL_2"/>
    <property type="match status" value="1"/>
</dbReference>
<dbReference type="SMART" id="SM00066">
    <property type="entry name" value="GAL4"/>
    <property type="match status" value="1"/>
</dbReference>
<keyword evidence="1" id="KW-0479">Metal-binding</keyword>
<dbReference type="InterPro" id="IPR001138">
    <property type="entry name" value="Zn2Cys6_DnaBD"/>
</dbReference>
<evidence type="ECO:0000256" key="6">
    <source>
        <dbReference type="ARBA" id="ARBA00023242"/>
    </source>
</evidence>
<evidence type="ECO:0000259" key="7">
    <source>
        <dbReference type="PROSITE" id="PS50048"/>
    </source>
</evidence>
<name>A0A9P9AIZ8_9HYPO</name>
<reference evidence="8 9" key="1">
    <citation type="journal article" date="2021" name="Nat. Commun.">
        <title>Genetic determinants of endophytism in the Arabidopsis root mycobiome.</title>
        <authorList>
            <person name="Mesny F."/>
            <person name="Miyauchi S."/>
            <person name="Thiergart T."/>
            <person name="Pickel B."/>
            <person name="Atanasova L."/>
            <person name="Karlsson M."/>
            <person name="Huettel B."/>
            <person name="Barry K.W."/>
            <person name="Haridas S."/>
            <person name="Chen C."/>
            <person name="Bauer D."/>
            <person name="Andreopoulos W."/>
            <person name="Pangilinan J."/>
            <person name="LaButti K."/>
            <person name="Riley R."/>
            <person name="Lipzen A."/>
            <person name="Clum A."/>
            <person name="Drula E."/>
            <person name="Henrissat B."/>
            <person name="Kohler A."/>
            <person name="Grigoriev I.V."/>
            <person name="Martin F.M."/>
            <person name="Hacquard S."/>
        </authorList>
    </citation>
    <scope>NUCLEOTIDE SEQUENCE [LARGE SCALE GENOMIC DNA]</scope>
    <source>
        <strain evidence="8 9">MPI-CAGE-CH-0241</strain>
    </source>
</reference>
<dbReference type="Pfam" id="PF00172">
    <property type="entry name" value="Zn_clus"/>
    <property type="match status" value="1"/>
</dbReference>
<evidence type="ECO:0000256" key="1">
    <source>
        <dbReference type="ARBA" id="ARBA00022723"/>
    </source>
</evidence>
<evidence type="ECO:0000256" key="2">
    <source>
        <dbReference type="ARBA" id="ARBA00022833"/>
    </source>
</evidence>
<protein>
    <recommendedName>
        <fullName evidence="7">Zn(2)-C6 fungal-type domain-containing protein</fullName>
    </recommendedName>
</protein>
<evidence type="ECO:0000256" key="3">
    <source>
        <dbReference type="ARBA" id="ARBA00023015"/>
    </source>
</evidence>
<dbReference type="InterPro" id="IPR036864">
    <property type="entry name" value="Zn2-C6_fun-type_DNA-bd_sf"/>
</dbReference>
<comment type="caution">
    <text evidence="8">The sequence shown here is derived from an EMBL/GenBank/DDBJ whole genome shotgun (WGS) entry which is preliminary data.</text>
</comment>
<dbReference type="PANTHER" id="PTHR36206">
    <property type="entry name" value="ASPERCRYPTIN BIOSYNTHESIS CLUSTER-SPECIFIC TRANSCRIPTION REGULATOR ATNN-RELATED"/>
    <property type="match status" value="1"/>
</dbReference>
<proteinExistence type="predicted"/>